<keyword evidence="9 18" id="KW-0378">Hydrolase</keyword>
<keyword evidence="8" id="KW-0479">Metal-binding</keyword>
<dbReference type="InterPro" id="IPR042097">
    <property type="entry name" value="Aminopeptidase_N-like_N_sf"/>
</dbReference>
<evidence type="ECO:0000313" key="19">
    <source>
        <dbReference type="Proteomes" id="UP001422074"/>
    </source>
</evidence>
<evidence type="ECO:0000259" key="17">
    <source>
        <dbReference type="Pfam" id="PF17900"/>
    </source>
</evidence>
<dbReference type="EC" id="3.4.11.2" evidence="4"/>
<keyword evidence="7" id="KW-0645">Protease</keyword>
<organism evidence="18 19">
    <name type="scientific">Sinomonas halotolerans</name>
    <dbReference type="NCBI Taxonomy" id="1644133"/>
    <lineage>
        <taxon>Bacteria</taxon>
        <taxon>Bacillati</taxon>
        <taxon>Actinomycetota</taxon>
        <taxon>Actinomycetes</taxon>
        <taxon>Micrococcales</taxon>
        <taxon>Micrococcaceae</taxon>
        <taxon>Sinomonas</taxon>
    </lineage>
</organism>
<evidence type="ECO:0000256" key="8">
    <source>
        <dbReference type="ARBA" id="ARBA00022723"/>
    </source>
</evidence>
<proteinExistence type="inferred from homology"/>
<dbReference type="Gene3D" id="1.10.390.10">
    <property type="entry name" value="Neutral Protease Domain 2"/>
    <property type="match status" value="1"/>
</dbReference>
<evidence type="ECO:0000256" key="13">
    <source>
        <dbReference type="ARBA" id="ARBA00031533"/>
    </source>
</evidence>
<evidence type="ECO:0000256" key="7">
    <source>
        <dbReference type="ARBA" id="ARBA00022670"/>
    </source>
</evidence>
<dbReference type="InterPro" id="IPR027268">
    <property type="entry name" value="Peptidase_M4/M1_CTD_sf"/>
</dbReference>
<evidence type="ECO:0000259" key="15">
    <source>
        <dbReference type="Pfam" id="PF01433"/>
    </source>
</evidence>
<dbReference type="InterPro" id="IPR050344">
    <property type="entry name" value="Peptidase_M1_aminopeptidases"/>
</dbReference>
<dbReference type="EMBL" id="JBDFRB010000006">
    <property type="protein sequence ID" value="MEN2744701.1"/>
    <property type="molecule type" value="Genomic_DNA"/>
</dbReference>
<dbReference type="InterPro" id="IPR001930">
    <property type="entry name" value="Peptidase_M1"/>
</dbReference>
<feature type="domain" description="Peptidase M1 membrane alanine aminopeptidase" evidence="15">
    <location>
        <begin position="240"/>
        <end position="444"/>
    </location>
</feature>
<evidence type="ECO:0000259" key="16">
    <source>
        <dbReference type="Pfam" id="PF11838"/>
    </source>
</evidence>
<evidence type="ECO:0000256" key="1">
    <source>
        <dbReference type="ARBA" id="ARBA00000098"/>
    </source>
</evidence>
<keyword evidence="6 18" id="KW-0031">Aminopeptidase</keyword>
<dbReference type="Pfam" id="PF11838">
    <property type="entry name" value="ERAP1_C"/>
    <property type="match status" value="1"/>
</dbReference>
<dbReference type="GO" id="GO:0016285">
    <property type="term" value="F:alanyl aminopeptidase activity"/>
    <property type="evidence" value="ECO:0007669"/>
    <property type="project" value="UniProtKB-EC"/>
</dbReference>
<name>A0ABU9X074_9MICC</name>
<dbReference type="PANTHER" id="PTHR11533:SF174">
    <property type="entry name" value="PUROMYCIN-SENSITIVE AMINOPEPTIDASE-RELATED"/>
    <property type="match status" value="1"/>
</dbReference>
<reference evidence="18 19" key="1">
    <citation type="submission" date="2024-05" db="EMBL/GenBank/DDBJ databases">
        <title>Sinomonas sp. nov., isolated from a waste landfill.</title>
        <authorList>
            <person name="Zhao Y."/>
        </authorList>
    </citation>
    <scope>NUCLEOTIDE SEQUENCE [LARGE SCALE GENOMIC DNA]</scope>
    <source>
        <strain evidence="18 19">CCTCC AB2014300</strain>
    </source>
</reference>
<accession>A0ABU9X074</accession>
<dbReference type="PRINTS" id="PR00756">
    <property type="entry name" value="ALADIPTASE"/>
</dbReference>
<evidence type="ECO:0000256" key="12">
    <source>
        <dbReference type="ARBA" id="ARBA00029811"/>
    </source>
</evidence>
<evidence type="ECO:0000256" key="6">
    <source>
        <dbReference type="ARBA" id="ARBA00022438"/>
    </source>
</evidence>
<dbReference type="Pfam" id="PF17900">
    <property type="entry name" value="Peptidase_M1_N"/>
    <property type="match status" value="1"/>
</dbReference>
<evidence type="ECO:0000256" key="11">
    <source>
        <dbReference type="ARBA" id="ARBA00023049"/>
    </source>
</evidence>
<dbReference type="InterPro" id="IPR024571">
    <property type="entry name" value="ERAP1-like_C_dom"/>
</dbReference>
<keyword evidence="11" id="KW-0482">Metalloprotease</keyword>
<evidence type="ECO:0000256" key="4">
    <source>
        <dbReference type="ARBA" id="ARBA00012564"/>
    </source>
</evidence>
<dbReference type="Gene3D" id="2.60.40.1730">
    <property type="entry name" value="tricorn interacting facor f3 domain"/>
    <property type="match status" value="1"/>
</dbReference>
<dbReference type="InterPro" id="IPR012778">
    <property type="entry name" value="Pept_M1_aminopeptidase"/>
</dbReference>
<sequence length="874" mass="94216">MPGTNLTRTEATGRAATVRRVEDYHVELDLTRGDRVFGSRTTVTFSAADGGSTFIDAITDTVRSVTLNGVPLDVAAVSDGVRIQLAGLAEHNVLVVDADALYMNTGEGLHRFVDPVDDEVYLYTQFEVPDARRVFAVFEQPDLKASFRFTVTAPAHWTVVSNSPTPVPSPAPSGGAGAASVWDFEPTPRISGYVTALIAGPYESVTTAHVNSAGRSVPLGVFARKSLMPWVDAEEIFAVTEAGFRFFEAQFGCEYPFAKYDQLFVPEFNAGAMENAGAVTILEGYVFRSKPTQATVERRSITILHELAHMWFGDLVTMRWWDDLWLNESFAEYMSHLAAAEVTDFAHAWTTFASVEKSWAYRQDQLPTTHPIFADISDLADVEVNFDGITYAKGASVLKQLVAWVGQEQFMEGVRRYFAKHAWGNTVLADLMAELEAASGRDLAPWGRAWLETAGVNTLSPEVETDDAGRIVSFAVRQSAVPEHPTLRPHRLAVGIYAHDSSGSLVRTERVELDVDGELTAVPELVGRDRGDLILLNDEDLAYAKVRLDPRSLATATAHLKDIAESLPRALVWGSAWDAARDGETPARDYVRLVLANIAAETDSSVVTTLLRQLATTLDYYVAPAAQASAREGAAGQLWSLVEGAAPGSDSQLQFAKAFSGLAATAEHLDAVEGLLEGTRAVPGLAVDQDLRWEFVASLAAGGRIGVERIQTELDADSTSTGQVAAALARAALPTAEAKEEAWQAIVVRGDLSNAIQQAAVNGFARVHDAGLIAPFAERYFEAVPGIVAGRTHALAQQIVVGLFPARQTDEATLARTDRFLAGLTEEQGALRRTMLENRDGVARALRAQAADGAAGQAAMASPGEPSEVHHAAR</sequence>
<dbReference type="NCBIfam" id="TIGR02412">
    <property type="entry name" value="pepN_strep_liv"/>
    <property type="match status" value="1"/>
</dbReference>
<comment type="similarity">
    <text evidence="3">Belongs to the peptidase M1 family.</text>
</comment>
<gene>
    <name evidence="18" type="primary">pepN</name>
    <name evidence="18" type="ORF">ABCQ75_09125</name>
</gene>
<evidence type="ECO:0000256" key="9">
    <source>
        <dbReference type="ARBA" id="ARBA00022801"/>
    </source>
</evidence>
<dbReference type="Proteomes" id="UP001422074">
    <property type="component" value="Unassembled WGS sequence"/>
</dbReference>
<evidence type="ECO:0000256" key="14">
    <source>
        <dbReference type="SAM" id="MobiDB-lite"/>
    </source>
</evidence>
<evidence type="ECO:0000256" key="5">
    <source>
        <dbReference type="ARBA" id="ARBA00015611"/>
    </source>
</evidence>
<feature type="region of interest" description="Disordered" evidence="14">
    <location>
        <begin position="854"/>
        <end position="874"/>
    </location>
</feature>
<keyword evidence="19" id="KW-1185">Reference proteome</keyword>
<evidence type="ECO:0000256" key="3">
    <source>
        <dbReference type="ARBA" id="ARBA00010136"/>
    </source>
</evidence>
<dbReference type="Pfam" id="PF01433">
    <property type="entry name" value="Peptidase_M1"/>
    <property type="match status" value="1"/>
</dbReference>
<dbReference type="CDD" id="cd09602">
    <property type="entry name" value="M1_APN"/>
    <property type="match status" value="1"/>
</dbReference>
<evidence type="ECO:0000256" key="10">
    <source>
        <dbReference type="ARBA" id="ARBA00022833"/>
    </source>
</evidence>
<dbReference type="InterPro" id="IPR045357">
    <property type="entry name" value="Aminopeptidase_N-like_N"/>
</dbReference>
<dbReference type="SUPFAM" id="SSF63737">
    <property type="entry name" value="Leukotriene A4 hydrolase N-terminal domain"/>
    <property type="match status" value="1"/>
</dbReference>
<comment type="catalytic activity">
    <reaction evidence="1">
        <text>Release of an N-terminal amino acid, Xaa-|-Yaa- from a peptide, amide or arylamide. Xaa is preferably Ala, but may be most amino acids including Pro (slow action). When a terminal hydrophobic residue is followed by a prolyl residue, the two may be released as an intact Xaa-Pro dipeptide.</text>
        <dbReference type="EC" id="3.4.11.2"/>
    </reaction>
</comment>
<dbReference type="InterPro" id="IPR014782">
    <property type="entry name" value="Peptidase_M1_dom"/>
</dbReference>
<evidence type="ECO:0000256" key="2">
    <source>
        <dbReference type="ARBA" id="ARBA00001947"/>
    </source>
</evidence>
<dbReference type="PANTHER" id="PTHR11533">
    <property type="entry name" value="PROTEASE M1 ZINC METALLOPROTEASE"/>
    <property type="match status" value="1"/>
</dbReference>
<evidence type="ECO:0000313" key="18">
    <source>
        <dbReference type="EMBL" id="MEN2744701.1"/>
    </source>
</evidence>
<feature type="domain" description="ERAP1-like C-terminal" evidence="16">
    <location>
        <begin position="533"/>
        <end position="844"/>
    </location>
</feature>
<dbReference type="SUPFAM" id="SSF55486">
    <property type="entry name" value="Metalloproteases ('zincins'), catalytic domain"/>
    <property type="match status" value="1"/>
</dbReference>
<dbReference type="RefSeq" id="WP_345884892.1">
    <property type="nucleotide sequence ID" value="NZ_JBDFRB010000006.1"/>
</dbReference>
<feature type="domain" description="Aminopeptidase N-like N-terminal" evidence="17">
    <location>
        <begin position="117"/>
        <end position="194"/>
    </location>
</feature>
<comment type="caution">
    <text evidence="18">The sequence shown here is derived from an EMBL/GenBank/DDBJ whole genome shotgun (WGS) entry which is preliminary data.</text>
</comment>
<comment type="cofactor">
    <cofactor evidence="2">
        <name>Zn(2+)</name>
        <dbReference type="ChEBI" id="CHEBI:29105"/>
    </cofactor>
</comment>
<protein>
    <recommendedName>
        <fullName evidence="5">Aminopeptidase N</fullName>
        <ecNumber evidence="4">3.4.11.2</ecNumber>
    </recommendedName>
    <alternativeName>
        <fullName evidence="12">Alanine aminopeptidase</fullName>
    </alternativeName>
    <alternativeName>
        <fullName evidence="13">Lysyl aminopeptidase</fullName>
    </alternativeName>
</protein>
<keyword evidence="10" id="KW-0862">Zinc</keyword>